<evidence type="ECO:0000256" key="1">
    <source>
        <dbReference type="SAM" id="Phobius"/>
    </source>
</evidence>
<reference evidence="3" key="1">
    <citation type="journal article" date="2019" name="Int. J. Syst. Evol. Microbiol.">
        <title>The Global Catalogue of Microorganisms (GCM) 10K type strain sequencing project: providing services to taxonomists for standard genome sequencing and annotation.</title>
        <authorList>
            <consortium name="The Broad Institute Genomics Platform"/>
            <consortium name="The Broad Institute Genome Sequencing Center for Infectious Disease"/>
            <person name="Wu L."/>
            <person name="Ma J."/>
        </authorList>
    </citation>
    <scope>NUCLEOTIDE SEQUENCE [LARGE SCALE GENOMIC DNA]</scope>
    <source>
        <strain evidence="3">NBRC 101365</strain>
    </source>
</reference>
<keyword evidence="1" id="KW-1133">Transmembrane helix</keyword>
<keyword evidence="3" id="KW-1185">Reference proteome</keyword>
<gene>
    <name evidence="2" type="ORF">GCM10007874_60650</name>
</gene>
<dbReference type="RefSeq" id="WP_284315980.1">
    <property type="nucleotide sequence ID" value="NZ_BSPC01000069.1"/>
</dbReference>
<proteinExistence type="predicted"/>
<sequence>MLPSSSEAIEPGRRSWRRRSLRILVSVIAVPVLVLLAFALAALASALFPLKGRVQQADGEPPVYLCASLAHTDIVMPSRDPLMDWNSLFPAVASPGLAPQAYLALGWGDLRFFRETPTWGDVRMSTALGALAGQHDSALRVVAVNPPEHNPACLRLRIDRAGRQALIDHIRASLLLDAAGQPQSQPDGTELQAYYLAKGRYSALRTCNQWAAEALGAAGLPHAFFAPFSFSVTWPVAASPGS</sequence>
<dbReference type="Pfam" id="PF09601">
    <property type="entry name" value="DUF2459"/>
    <property type="match status" value="1"/>
</dbReference>
<keyword evidence="1" id="KW-0472">Membrane</keyword>
<dbReference type="EMBL" id="BSPC01000069">
    <property type="protein sequence ID" value="GLS23045.1"/>
    <property type="molecule type" value="Genomic_DNA"/>
</dbReference>
<accession>A0ABQ6CSF1</accession>
<evidence type="ECO:0008006" key="4">
    <source>
        <dbReference type="Google" id="ProtNLM"/>
    </source>
</evidence>
<dbReference type="InterPro" id="IPR011727">
    <property type="entry name" value="CHP02117"/>
</dbReference>
<comment type="caution">
    <text evidence="2">The sequence shown here is derived from an EMBL/GenBank/DDBJ whole genome shotgun (WGS) entry which is preliminary data.</text>
</comment>
<feature type="transmembrane region" description="Helical" evidence="1">
    <location>
        <begin position="21"/>
        <end position="48"/>
    </location>
</feature>
<keyword evidence="1" id="KW-0812">Transmembrane</keyword>
<dbReference type="Proteomes" id="UP001156882">
    <property type="component" value="Unassembled WGS sequence"/>
</dbReference>
<evidence type="ECO:0000313" key="3">
    <source>
        <dbReference type="Proteomes" id="UP001156882"/>
    </source>
</evidence>
<protein>
    <recommendedName>
        <fullName evidence="4">TIGR02117 family protein</fullName>
    </recommendedName>
</protein>
<organism evidence="2 3">
    <name type="scientific">Labrys miyagiensis</name>
    <dbReference type="NCBI Taxonomy" id="346912"/>
    <lineage>
        <taxon>Bacteria</taxon>
        <taxon>Pseudomonadati</taxon>
        <taxon>Pseudomonadota</taxon>
        <taxon>Alphaproteobacteria</taxon>
        <taxon>Hyphomicrobiales</taxon>
        <taxon>Xanthobacteraceae</taxon>
        <taxon>Labrys</taxon>
    </lineage>
</organism>
<evidence type="ECO:0000313" key="2">
    <source>
        <dbReference type="EMBL" id="GLS23045.1"/>
    </source>
</evidence>
<name>A0ABQ6CSF1_9HYPH</name>